<accession>A0ABR4KDZ5</accession>
<name>A0ABR4KDZ5_9EURO</name>
<evidence type="ECO:0000313" key="3">
    <source>
        <dbReference type="Proteomes" id="UP001610444"/>
    </source>
</evidence>
<organism evidence="2 3">
    <name type="scientific">Aspergillus pseudodeflectus</name>
    <dbReference type="NCBI Taxonomy" id="176178"/>
    <lineage>
        <taxon>Eukaryota</taxon>
        <taxon>Fungi</taxon>
        <taxon>Dikarya</taxon>
        <taxon>Ascomycota</taxon>
        <taxon>Pezizomycotina</taxon>
        <taxon>Eurotiomycetes</taxon>
        <taxon>Eurotiomycetidae</taxon>
        <taxon>Eurotiales</taxon>
        <taxon>Aspergillaceae</taxon>
        <taxon>Aspergillus</taxon>
        <taxon>Aspergillus subgen. Nidulantes</taxon>
    </lineage>
</organism>
<protein>
    <submittedName>
        <fullName evidence="2">Uncharacterized protein</fullName>
    </submittedName>
</protein>
<comment type="caution">
    <text evidence="2">The sequence shown here is derived from an EMBL/GenBank/DDBJ whole genome shotgun (WGS) entry which is preliminary data.</text>
</comment>
<reference evidence="2 3" key="1">
    <citation type="submission" date="2024-07" db="EMBL/GenBank/DDBJ databases">
        <title>Section-level genome sequencing and comparative genomics of Aspergillus sections Usti and Cavernicolus.</title>
        <authorList>
            <consortium name="Lawrence Berkeley National Laboratory"/>
            <person name="Nybo J.L."/>
            <person name="Vesth T.C."/>
            <person name="Theobald S."/>
            <person name="Frisvad J.C."/>
            <person name="Larsen T.O."/>
            <person name="Kjaerboelling I."/>
            <person name="Rothschild-Mancinelli K."/>
            <person name="Lyhne E.K."/>
            <person name="Kogle M.E."/>
            <person name="Barry K."/>
            <person name="Clum A."/>
            <person name="Na H."/>
            <person name="Ledsgaard L."/>
            <person name="Lin J."/>
            <person name="Lipzen A."/>
            <person name="Kuo A."/>
            <person name="Riley R."/>
            <person name="Mondo S."/>
            <person name="LaButti K."/>
            <person name="Haridas S."/>
            <person name="Pangalinan J."/>
            <person name="Salamov A.A."/>
            <person name="Simmons B.A."/>
            <person name="Magnuson J.K."/>
            <person name="Chen J."/>
            <person name="Drula E."/>
            <person name="Henrissat B."/>
            <person name="Wiebenga A."/>
            <person name="Lubbers R.J."/>
            <person name="Gomes A.C."/>
            <person name="Macurrencykelacurrency M.R."/>
            <person name="Stajich J."/>
            <person name="Grigoriev I.V."/>
            <person name="Mortensen U.H."/>
            <person name="De vries R.P."/>
            <person name="Baker S.E."/>
            <person name="Andersen M.R."/>
        </authorList>
    </citation>
    <scope>NUCLEOTIDE SEQUENCE [LARGE SCALE GENOMIC DNA]</scope>
    <source>
        <strain evidence="2 3">CBS 756.74</strain>
    </source>
</reference>
<keyword evidence="3" id="KW-1185">Reference proteome</keyword>
<feature type="region of interest" description="Disordered" evidence="1">
    <location>
        <begin position="1"/>
        <end position="30"/>
    </location>
</feature>
<dbReference type="Proteomes" id="UP001610444">
    <property type="component" value="Unassembled WGS sequence"/>
</dbReference>
<evidence type="ECO:0000256" key="1">
    <source>
        <dbReference type="SAM" id="MobiDB-lite"/>
    </source>
</evidence>
<proteinExistence type="predicted"/>
<dbReference type="EMBL" id="JBFXLR010000020">
    <property type="protein sequence ID" value="KAL2850494.1"/>
    <property type="molecule type" value="Genomic_DNA"/>
</dbReference>
<dbReference type="GeneID" id="98160755"/>
<dbReference type="RefSeq" id="XP_070899363.1">
    <property type="nucleotide sequence ID" value="XM_071045591.1"/>
</dbReference>
<gene>
    <name evidence="2" type="ORF">BJX68DRAFT_266702</name>
</gene>
<evidence type="ECO:0000313" key="2">
    <source>
        <dbReference type="EMBL" id="KAL2850494.1"/>
    </source>
</evidence>
<sequence length="377" mass="41041">MLLNLGPAGDVAVAHSDEPESPPACNSPSSSAFSVPTLPCLGIFFHRTKQSNSPVPPAGTVSPVAISPVASTPSEVEFSQAAPLALARPRVFHSYTNKTSRPKTSYQFAYPVVHTWHKRLKLRPKLLMQVQQVSQTARPLPILDVQQSTLYLPHFVQKFPAMFCQKNGQGPKDLSVVRNELYTRTVANIPEKNISCEGEDDEDHRQVVATIFRVAQDGGLKGKAKICLNFGPVWEATPLSSGSYEFVAPRDNGVQVIRWALRGGKNRGSSAFPVTQPRHDNKRFTFSVINPSARRHPVIASMIKNQLEVYDAYPVVASPSTGPITPSLCIPVVSDASGDAARGDTKNTITLDEGLRTLIVVTGVWVACCEGWSQNFS</sequence>